<sequence>MTLAYLVPRIQPMASVGFHVLAFDWLRRLPIGGFTLGEQNAMACTEAVFQSRSYRRRRASHIHIKIMAAVETFASNNLDDVVTRHASDLKKRSTLIPTKSPRHHATKDSSAPSSQLHDYLHYLLDHVKLDDQVKIKLKQLMHFDLLERESVHQTLANCLDEIETLDATLHTTLLASMVGDIDNSNQVEAENNDPRPEDENNVPETDDADQSKRPAPRLDIDVATDKVASISPASPISSPAVKTLPMPSTSPGPTAARRRSSVRRKSLTPGSCKSSPGKVSLSPGKHGFANQLVLVKTKPSHKSSQSSSSQHRWAIKIARKFKPLNLSLFSFVHPAAAAVPPPVLELGPQQNAMMLRQLRYVKGVMHDLPWAKSRLRDMLSQYTQKDLTKEDLFPQLSHLSTQVQDELHAKSKAQKTLLETKSKLTVTLQLAKNVINDLTLLKFGRRGKPHETKLFYDECHPTMLYWQSKQGERSTAFLPLHAVTAIEVGVTTAVLKKASKKQSIDADCCLSLVTDERTLDLKMKNALQRDWLLKSLREVVDYAIQYRANYAAKKMLNLTPRLRRM</sequence>
<keyword evidence="4" id="KW-1185">Reference proteome</keyword>
<evidence type="ECO:0000313" key="3">
    <source>
        <dbReference type="EMBL" id="VFT80133.1"/>
    </source>
</evidence>
<feature type="compositionally biased region" description="Basic residues" evidence="1">
    <location>
        <begin position="256"/>
        <end position="266"/>
    </location>
</feature>
<dbReference type="OrthoDB" id="446422at2759"/>
<dbReference type="Gene3D" id="2.30.29.30">
    <property type="entry name" value="Pleckstrin-homology domain (PH domain)/Phosphotyrosine-binding domain (PTB)"/>
    <property type="match status" value="1"/>
</dbReference>
<reference evidence="2" key="2">
    <citation type="submission" date="2019-06" db="EMBL/GenBank/DDBJ databases">
        <title>Genomics analysis of Aphanomyces spp. identifies a new class of oomycete effector associated with host adaptation.</title>
        <authorList>
            <person name="Gaulin E."/>
        </authorList>
    </citation>
    <scope>NUCLEOTIDE SEQUENCE</scope>
    <source>
        <strain evidence="2">CBS 578.67</strain>
    </source>
</reference>
<feature type="region of interest" description="Disordered" evidence="1">
    <location>
        <begin position="92"/>
        <end position="113"/>
    </location>
</feature>
<reference evidence="3 4" key="1">
    <citation type="submission" date="2019-03" db="EMBL/GenBank/DDBJ databases">
        <authorList>
            <person name="Gaulin E."/>
            <person name="Dumas B."/>
        </authorList>
    </citation>
    <scope>NUCLEOTIDE SEQUENCE [LARGE SCALE GENOMIC DNA]</scope>
    <source>
        <strain evidence="3">CBS 568.67</strain>
    </source>
</reference>
<accession>A0A485KB65</accession>
<dbReference type="InterPro" id="IPR011993">
    <property type="entry name" value="PH-like_dom_sf"/>
</dbReference>
<feature type="compositionally biased region" description="Basic and acidic residues" evidence="1">
    <location>
        <begin position="209"/>
        <end position="224"/>
    </location>
</feature>
<dbReference type="AlphaFoldDB" id="A0A485KB65"/>
<dbReference type="SUPFAM" id="SSF50729">
    <property type="entry name" value="PH domain-like"/>
    <property type="match status" value="1"/>
</dbReference>
<feature type="compositionally biased region" description="Acidic residues" evidence="1">
    <location>
        <begin position="199"/>
        <end position="208"/>
    </location>
</feature>
<dbReference type="EMBL" id="CAADRA010000438">
    <property type="protein sequence ID" value="VFT80133.1"/>
    <property type="molecule type" value="Genomic_DNA"/>
</dbReference>
<feature type="region of interest" description="Disordered" evidence="1">
    <location>
        <begin position="181"/>
        <end position="285"/>
    </location>
</feature>
<organism evidence="3 4">
    <name type="scientific">Aphanomyces stellatus</name>
    <dbReference type="NCBI Taxonomy" id="120398"/>
    <lineage>
        <taxon>Eukaryota</taxon>
        <taxon>Sar</taxon>
        <taxon>Stramenopiles</taxon>
        <taxon>Oomycota</taxon>
        <taxon>Saprolegniomycetes</taxon>
        <taxon>Saprolegniales</taxon>
        <taxon>Verrucalvaceae</taxon>
        <taxon>Aphanomyces</taxon>
    </lineage>
</organism>
<proteinExistence type="predicted"/>
<dbReference type="EMBL" id="VJMH01000438">
    <property type="protein sequence ID" value="KAF0716239.1"/>
    <property type="molecule type" value="Genomic_DNA"/>
</dbReference>
<protein>
    <submittedName>
        <fullName evidence="3">Aste57867_2950 protein</fullName>
    </submittedName>
</protein>
<dbReference type="Proteomes" id="UP000332933">
    <property type="component" value="Unassembled WGS sequence"/>
</dbReference>
<evidence type="ECO:0000313" key="4">
    <source>
        <dbReference type="Proteomes" id="UP000332933"/>
    </source>
</evidence>
<evidence type="ECO:0000313" key="2">
    <source>
        <dbReference type="EMBL" id="KAF0716239.1"/>
    </source>
</evidence>
<gene>
    <name evidence="3" type="primary">Aste57867_2950</name>
    <name evidence="2" type="ORF">As57867_002941</name>
    <name evidence="3" type="ORF">ASTE57867_2950</name>
</gene>
<evidence type="ECO:0000256" key="1">
    <source>
        <dbReference type="SAM" id="MobiDB-lite"/>
    </source>
</evidence>
<name>A0A485KB65_9STRA</name>
<feature type="compositionally biased region" description="Low complexity" evidence="1">
    <location>
        <begin position="228"/>
        <end position="240"/>
    </location>
</feature>